<sequence>MSSRAIQTSDIGGDVVIPINRFKQKQHGPYQTYLTGLLGTHPHLQVLEHFIDEDDWENWRVHGHPKDHGLTKFDVIVLDIEPSPGSSTTASLSTSPHLESGEAVKRYTERHRLKDPGSLRLFLAEDLSRDLIEYFGSKYGLDPNFFEGHLRGHERLLSGRPLPKYLSAVHPTPPSVSEASTASYFTAGFYRPYKFGNGDQHSWPIVQKIRWETENVIRHGVAYLKLKSTDAFFLNERFSIIAIPAAVSESAMTGT</sequence>
<organism evidence="1 2">
    <name type="scientific">Fusarium oxysporum f. sp. rapae</name>
    <dbReference type="NCBI Taxonomy" id="485398"/>
    <lineage>
        <taxon>Eukaryota</taxon>
        <taxon>Fungi</taxon>
        <taxon>Dikarya</taxon>
        <taxon>Ascomycota</taxon>
        <taxon>Pezizomycotina</taxon>
        <taxon>Sordariomycetes</taxon>
        <taxon>Hypocreomycetidae</taxon>
        <taxon>Hypocreales</taxon>
        <taxon>Nectriaceae</taxon>
        <taxon>Fusarium</taxon>
        <taxon>Fusarium oxysporum species complex</taxon>
    </lineage>
</organism>
<dbReference type="AlphaFoldDB" id="A0A8J5NLU7"/>
<evidence type="ECO:0000313" key="2">
    <source>
        <dbReference type="Proteomes" id="UP000694050"/>
    </source>
</evidence>
<accession>A0A8J5NLU7</accession>
<evidence type="ECO:0000313" key="1">
    <source>
        <dbReference type="EMBL" id="KAG7405838.1"/>
    </source>
</evidence>
<dbReference type="Proteomes" id="UP000694050">
    <property type="component" value="Unassembled WGS sequence"/>
</dbReference>
<gene>
    <name evidence="1" type="ORF">Forpe1208_v014464</name>
</gene>
<name>A0A8J5NLU7_FUSOX</name>
<protein>
    <submittedName>
        <fullName evidence="1">Uncharacterized protein</fullName>
    </submittedName>
</protein>
<dbReference type="EMBL" id="JAELUQ010000011">
    <property type="protein sequence ID" value="KAG7405838.1"/>
    <property type="molecule type" value="Genomic_DNA"/>
</dbReference>
<proteinExistence type="predicted"/>
<comment type="caution">
    <text evidence="1">The sequence shown here is derived from an EMBL/GenBank/DDBJ whole genome shotgun (WGS) entry which is preliminary data.</text>
</comment>
<reference evidence="1" key="1">
    <citation type="submission" date="2021-04" db="EMBL/GenBank/DDBJ databases">
        <title>First draft genome resource for Brassicaceae pathogens Fusarium oxysporum f. sp. raphani and Fusarium oxysporum f. sp. rapae.</title>
        <authorList>
            <person name="Asai S."/>
        </authorList>
    </citation>
    <scope>NUCLEOTIDE SEQUENCE</scope>
    <source>
        <strain evidence="1">Tf1208</strain>
    </source>
</reference>